<feature type="domain" description="Tail spike" evidence="2">
    <location>
        <begin position="103"/>
        <end position="347"/>
    </location>
</feature>
<dbReference type="InterPro" id="IPR036514">
    <property type="entry name" value="SGNH_hydro_sf"/>
</dbReference>
<feature type="domain" description="SGNH hydrolase-type esterase" evidence="3">
    <location>
        <begin position="413"/>
        <end position="591"/>
    </location>
</feature>
<evidence type="ECO:0000259" key="2">
    <source>
        <dbReference type="Pfam" id="PF06605"/>
    </source>
</evidence>
<proteinExistence type="predicted"/>
<dbReference type="Pfam" id="PF06605">
    <property type="entry name" value="Prophage_tail"/>
    <property type="match status" value="1"/>
</dbReference>
<geneLocation type="plasmid" evidence="5 6">
    <name>punnamed</name>
</geneLocation>
<dbReference type="EMBL" id="CP097479">
    <property type="protein sequence ID" value="USS94012.1"/>
    <property type="molecule type" value="Genomic_DNA"/>
</dbReference>
<keyword evidence="5" id="KW-0614">Plasmid</keyword>
<dbReference type="InterPro" id="IPR013830">
    <property type="entry name" value="SGNH_hydro"/>
</dbReference>
<keyword evidence="6" id="KW-1185">Reference proteome</keyword>
<dbReference type="Gene3D" id="1.20.5.190">
    <property type="match status" value="1"/>
</dbReference>
<dbReference type="Gene3D" id="3.55.50.40">
    <property type="match status" value="1"/>
</dbReference>
<dbReference type="PANTHER" id="PTHR30383">
    <property type="entry name" value="THIOESTERASE 1/PROTEASE 1/LYSOPHOSPHOLIPASE L1"/>
    <property type="match status" value="1"/>
</dbReference>
<evidence type="ECO:0000313" key="5">
    <source>
        <dbReference type="EMBL" id="USS94012.1"/>
    </source>
</evidence>
<protein>
    <submittedName>
        <fullName evidence="5">Phage tail protein</fullName>
    </submittedName>
</protein>
<dbReference type="Pfam" id="PF13472">
    <property type="entry name" value="Lipase_GDSL_2"/>
    <property type="match status" value="1"/>
</dbReference>
<dbReference type="Proteomes" id="UP001057532">
    <property type="component" value="Plasmid punnamed"/>
</dbReference>
<feature type="domain" description="Prophage endopeptidase tail N-terminal" evidence="4">
    <location>
        <begin position="13"/>
        <end position="93"/>
    </location>
</feature>
<sequence>MANIELIVQGNYKEANFKAKLSQSCVQRSSFYIQWEKNGVWQLQFVAIDDGSLAYNLLTAQASIWFQNQEFIVKQPTVDYASGFNTKTIVATHVYSECQFIVKRDTKPGVLTYRPSDIMSYVFDGNQNGFTWEVKGDFDGQQIENLGNINGQDALKKIVEKWPDTIIYPDNRHIVIYQHDEFAKKHGNRLGYMYNSAEFKFSFDSTNITNQVWCIGKAKDKPEGSTDNTPTEYFFDPFLVKLDESIRKWTHGYPHEAPVISDDRFTDQASMKNYAISSLNPEPTLVIEVTTTENRQPIPCDIVKCQVPDDRIDLDVELVNYTWYPWDSQQVNQNTLNDNAKTIFDYNRSLRSKAYLDLNKLTDKLNGDVGSLQTKLDDTHQQIKDTQDEVKMAQDDAKRANPHVPFGKRWITLGDSITQGYSPDQHGPNIDYPYKASRLLQVASVDNAGVGGGTFSEDGGSDLESKKVVDSHNFANYDFATIAYGTNDFHISSWGNKIADSINYMVNKMRKENPNIRIYGILPPPRHDYSGTIWEQSNGAYSFGALLNCIKDAYQKLNIQYLDWWNDNPVIFSDNKGLSSDHLHPNGYGYDEMTERIVGFINNVYY</sequence>
<evidence type="ECO:0000259" key="4">
    <source>
        <dbReference type="Pfam" id="PF18994"/>
    </source>
</evidence>
<dbReference type="CDD" id="cd00229">
    <property type="entry name" value="SGNH_hydrolase"/>
    <property type="match status" value="1"/>
</dbReference>
<dbReference type="SUPFAM" id="SSF52266">
    <property type="entry name" value="SGNH hydrolase"/>
    <property type="match status" value="1"/>
</dbReference>
<evidence type="ECO:0000313" key="6">
    <source>
        <dbReference type="Proteomes" id="UP001057532"/>
    </source>
</evidence>
<feature type="coiled-coil region" evidence="1">
    <location>
        <begin position="369"/>
        <end position="396"/>
    </location>
</feature>
<keyword evidence="1" id="KW-0175">Coiled coil</keyword>
<accession>A0ABY5C5G3</accession>
<dbReference type="Gene3D" id="6.20.110.10">
    <property type="match status" value="1"/>
</dbReference>
<dbReference type="InterPro" id="IPR044051">
    <property type="entry name" value="Prophage_tail_N"/>
</dbReference>
<evidence type="ECO:0000256" key="1">
    <source>
        <dbReference type="SAM" id="Coils"/>
    </source>
</evidence>
<reference evidence="5" key="1">
    <citation type="submission" date="2022-05" db="EMBL/GenBank/DDBJ databases">
        <authorList>
            <person name="Oliphant S.A."/>
            <person name="Watson-Haigh N.S."/>
            <person name="Sumby K.M."/>
            <person name="Gardner J.M."/>
            <person name="Jiranek V."/>
        </authorList>
    </citation>
    <scope>NUCLEOTIDE SEQUENCE</scope>
    <source>
        <strain evidence="5">Ru20-1</strain>
        <plasmid evidence="5">punnamed</plasmid>
    </source>
</reference>
<name>A0ABY5C5G3_9LACO</name>
<organism evidence="5 6">
    <name type="scientific">Fructilactobacillus ixorae</name>
    <dbReference type="NCBI Taxonomy" id="1750535"/>
    <lineage>
        <taxon>Bacteria</taxon>
        <taxon>Bacillati</taxon>
        <taxon>Bacillota</taxon>
        <taxon>Bacilli</taxon>
        <taxon>Lactobacillales</taxon>
        <taxon>Lactobacillaceae</taxon>
        <taxon>Fructilactobacillus</taxon>
    </lineage>
</organism>
<dbReference type="Gene3D" id="3.40.50.1110">
    <property type="entry name" value="SGNH hydrolase"/>
    <property type="match status" value="1"/>
</dbReference>
<gene>
    <name evidence="5" type="ORF">M8332_06915</name>
</gene>
<dbReference type="InterPro" id="IPR010572">
    <property type="entry name" value="Tail_dom"/>
</dbReference>
<evidence type="ECO:0000259" key="3">
    <source>
        <dbReference type="Pfam" id="PF13472"/>
    </source>
</evidence>
<dbReference type="RefSeq" id="WP_252780900.1">
    <property type="nucleotide sequence ID" value="NZ_CP097479.1"/>
</dbReference>
<dbReference type="InterPro" id="IPR051532">
    <property type="entry name" value="Ester_Hydrolysis_Enzymes"/>
</dbReference>
<dbReference type="Pfam" id="PF18994">
    <property type="entry name" value="Prophage_tailD1"/>
    <property type="match status" value="1"/>
</dbReference>